<evidence type="ECO:0000259" key="4">
    <source>
        <dbReference type="PROSITE" id="PS50011"/>
    </source>
</evidence>
<dbReference type="InterPro" id="IPR050117">
    <property type="entry name" value="MAPK"/>
</dbReference>
<evidence type="ECO:0000256" key="1">
    <source>
        <dbReference type="ARBA" id="ARBA00022741"/>
    </source>
</evidence>
<dbReference type="InterPro" id="IPR011009">
    <property type="entry name" value="Kinase-like_dom_sf"/>
</dbReference>
<keyword evidence="1" id="KW-0547">Nucleotide-binding</keyword>
<dbReference type="Gene3D" id="1.10.510.10">
    <property type="entry name" value="Transferase(Phosphotransferase) domain 1"/>
    <property type="match status" value="1"/>
</dbReference>
<dbReference type="SUPFAM" id="SSF56112">
    <property type="entry name" value="Protein kinase-like (PK-like)"/>
    <property type="match status" value="1"/>
</dbReference>
<organism evidence="5 6">
    <name type="scientific">Panicum virgatum</name>
    <name type="common">Blackwell switchgrass</name>
    <dbReference type="NCBI Taxonomy" id="38727"/>
    <lineage>
        <taxon>Eukaryota</taxon>
        <taxon>Viridiplantae</taxon>
        <taxon>Streptophyta</taxon>
        <taxon>Embryophyta</taxon>
        <taxon>Tracheophyta</taxon>
        <taxon>Spermatophyta</taxon>
        <taxon>Magnoliopsida</taxon>
        <taxon>Liliopsida</taxon>
        <taxon>Poales</taxon>
        <taxon>Poaceae</taxon>
        <taxon>PACMAD clade</taxon>
        <taxon>Panicoideae</taxon>
        <taxon>Panicodae</taxon>
        <taxon>Paniceae</taxon>
        <taxon>Panicinae</taxon>
        <taxon>Panicum</taxon>
        <taxon>Panicum sect. Hiantes</taxon>
    </lineage>
</organism>
<dbReference type="GO" id="GO:0005524">
    <property type="term" value="F:ATP binding"/>
    <property type="evidence" value="ECO:0007669"/>
    <property type="project" value="UniProtKB-KW"/>
</dbReference>
<dbReference type="InterPro" id="IPR008266">
    <property type="entry name" value="Tyr_kinase_AS"/>
</dbReference>
<dbReference type="InterPro" id="IPR000719">
    <property type="entry name" value="Prot_kinase_dom"/>
</dbReference>
<dbReference type="Pfam" id="PF00069">
    <property type="entry name" value="Pkinase"/>
    <property type="match status" value="1"/>
</dbReference>
<dbReference type="GO" id="GO:0004713">
    <property type="term" value="F:protein tyrosine kinase activity"/>
    <property type="evidence" value="ECO:0007669"/>
    <property type="project" value="InterPro"/>
</dbReference>
<evidence type="ECO:0000256" key="2">
    <source>
        <dbReference type="ARBA" id="ARBA00022840"/>
    </source>
</evidence>
<keyword evidence="6" id="KW-1185">Reference proteome</keyword>
<dbReference type="Proteomes" id="UP000823388">
    <property type="component" value="Chromosome 4K"/>
</dbReference>
<dbReference type="SMART" id="SM00219">
    <property type="entry name" value="TyrKc"/>
    <property type="match status" value="1"/>
</dbReference>
<dbReference type="FunFam" id="1.10.510.10:FF:001165">
    <property type="entry name" value="Protein kinase domain containing protein"/>
    <property type="match status" value="1"/>
</dbReference>
<dbReference type="PROSITE" id="PS00109">
    <property type="entry name" value="PROTEIN_KINASE_TYR"/>
    <property type="match status" value="1"/>
</dbReference>
<evidence type="ECO:0000313" key="5">
    <source>
        <dbReference type="EMBL" id="KAG2610258.1"/>
    </source>
</evidence>
<dbReference type="PANTHER" id="PTHR24055">
    <property type="entry name" value="MITOGEN-ACTIVATED PROTEIN KINASE"/>
    <property type="match status" value="1"/>
</dbReference>
<evidence type="ECO:0000313" key="6">
    <source>
        <dbReference type="Proteomes" id="UP000823388"/>
    </source>
</evidence>
<dbReference type="EMBL" id="CM029043">
    <property type="protein sequence ID" value="KAG2610258.1"/>
    <property type="molecule type" value="Genomic_DNA"/>
</dbReference>
<dbReference type="Gene3D" id="3.30.200.20">
    <property type="entry name" value="Phosphorylase Kinase, domain 1"/>
    <property type="match status" value="1"/>
</dbReference>
<gene>
    <name evidence="5" type="ORF">PVAP13_4KG178200</name>
</gene>
<keyword evidence="2" id="KW-0067">ATP-binding</keyword>
<comment type="caution">
    <text evidence="5">The sequence shown here is derived from an EMBL/GenBank/DDBJ whole genome shotgun (WGS) entry which is preliminary data.</text>
</comment>
<dbReference type="OrthoDB" id="667113at2759"/>
<feature type="region of interest" description="Disordered" evidence="3">
    <location>
        <begin position="71"/>
        <end position="92"/>
    </location>
</feature>
<dbReference type="AlphaFoldDB" id="A0A8T0TKS1"/>
<sequence>MSTAAGVETVAASVTDTVATRLAAICDMIHAHRTSGTPISARRAAAISAMIDDVAAAAAEGRPRAFRRRRRMASARGYKQEGRRLGQQGGRGGVVVAARHRATGRAVAVKSLHRRSGGSYAGDVLREACFTAAGGGHPSLVAFRTVARKPGTADYSIVMDHVGPSLRAVMGGRGGRPFPEAEARRIMRQLLAGAGALHERGIVHRDVRPDNILVGDGGAVKLCNYGAAKSMAEKDPPCYDPAGTCAYAAPEVLVKSADHGELVDAWSLGCVMAELLTGKPPFAGEDEAHQLFKIFDVVGVPCRRAWQALKPQVHDDKVQLWRARQHRRAGPRNRLRELVPEETLSGEGFHVLKGLLSCDPEKRLTAAAALQCPWFAEDDDDAPVSGRIITVSKISAMASKSLSSLSLAMSSVGCALAGLLRPKALWL</sequence>
<accession>A0A8T0TKS1</accession>
<proteinExistence type="predicted"/>
<feature type="domain" description="Protein kinase" evidence="4">
    <location>
        <begin position="80"/>
        <end position="375"/>
    </location>
</feature>
<evidence type="ECO:0000256" key="3">
    <source>
        <dbReference type="SAM" id="MobiDB-lite"/>
    </source>
</evidence>
<protein>
    <recommendedName>
        <fullName evidence="4">Protein kinase domain-containing protein</fullName>
    </recommendedName>
</protein>
<dbReference type="PROSITE" id="PS50011">
    <property type="entry name" value="PROTEIN_KINASE_DOM"/>
    <property type="match status" value="1"/>
</dbReference>
<name>A0A8T0TKS1_PANVG</name>
<dbReference type="InterPro" id="IPR020635">
    <property type="entry name" value="Tyr_kinase_cat_dom"/>
</dbReference>
<reference evidence="5" key="1">
    <citation type="submission" date="2020-05" db="EMBL/GenBank/DDBJ databases">
        <title>WGS assembly of Panicum virgatum.</title>
        <authorList>
            <person name="Lovell J.T."/>
            <person name="Jenkins J."/>
            <person name="Shu S."/>
            <person name="Juenger T.E."/>
            <person name="Schmutz J."/>
        </authorList>
    </citation>
    <scope>NUCLEOTIDE SEQUENCE</scope>
    <source>
        <strain evidence="5">AP13</strain>
    </source>
</reference>